<comment type="caution">
    <text evidence="1">The sequence shown here is derived from an EMBL/GenBank/DDBJ whole genome shotgun (WGS) entry which is preliminary data.</text>
</comment>
<dbReference type="EMBL" id="JGDM01000183">
    <property type="protein sequence ID" value="EXZ41783.1"/>
    <property type="molecule type" value="Genomic_DNA"/>
</dbReference>
<reference evidence="1 2" key="1">
    <citation type="submission" date="2014-02" db="EMBL/GenBank/DDBJ databases">
        <authorList>
            <person name="Sears C."/>
            <person name="Carroll K."/>
            <person name="Sack B.R."/>
            <person name="Qadri F."/>
            <person name="Myers L.L."/>
            <person name="Chung G.-T."/>
            <person name="Escheverria P."/>
            <person name="Fraser C.M."/>
            <person name="Sadzewicz L."/>
            <person name="Shefchek K.A."/>
            <person name="Tallon L."/>
            <person name="Das S.P."/>
            <person name="Daugherty S."/>
            <person name="Mongodin E.F."/>
        </authorList>
    </citation>
    <scope>NUCLEOTIDE SEQUENCE [LARGE SCALE GENOMIC DNA]</scope>
    <source>
        <strain evidence="1 2">2-F-2 #4</strain>
    </source>
</reference>
<dbReference type="AlphaFoldDB" id="A0A015YC59"/>
<gene>
    <name evidence="1" type="ORF">M076_5112</name>
</gene>
<name>A0A015YC59_BACFG</name>
<proteinExistence type="predicted"/>
<accession>A0A015YC59</accession>
<sequence length="42" mass="4820">MWYKRSGWRDKGKIPLQPGMAVADRKVKKSPVRCCNRTEGKG</sequence>
<dbReference type="Proteomes" id="UP000022272">
    <property type="component" value="Unassembled WGS sequence"/>
</dbReference>
<evidence type="ECO:0000313" key="1">
    <source>
        <dbReference type="EMBL" id="EXZ41783.1"/>
    </source>
</evidence>
<dbReference type="PATRIC" id="fig|1339280.3.peg.4853"/>
<organism evidence="1 2">
    <name type="scientific">Bacteroides fragilis str. 2-F-2 #4</name>
    <dbReference type="NCBI Taxonomy" id="1339280"/>
    <lineage>
        <taxon>Bacteria</taxon>
        <taxon>Pseudomonadati</taxon>
        <taxon>Bacteroidota</taxon>
        <taxon>Bacteroidia</taxon>
        <taxon>Bacteroidales</taxon>
        <taxon>Bacteroidaceae</taxon>
        <taxon>Bacteroides</taxon>
    </lineage>
</organism>
<evidence type="ECO:0000313" key="2">
    <source>
        <dbReference type="Proteomes" id="UP000022272"/>
    </source>
</evidence>
<protein>
    <submittedName>
        <fullName evidence="1">Uncharacterized protein</fullName>
    </submittedName>
</protein>